<comment type="subcellular location">
    <subcellularLocation>
        <location evidence="1">Cell membrane</location>
        <topology evidence="1">Multi-pass membrane protein</topology>
    </subcellularLocation>
</comment>
<dbReference type="Proteomes" id="UP000502498">
    <property type="component" value="Chromosome"/>
</dbReference>
<accession>A0A7D4U427</accession>
<evidence type="ECO:0000256" key="4">
    <source>
        <dbReference type="ARBA" id="ARBA00022989"/>
    </source>
</evidence>
<evidence type="ECO:0000313" key="8">
    <source>
        <dbReference type="EMBL" id="QKJ19085.1"/>
    </source>
</evidence>
<keyword evidence="2" id="KW-1003">Cell membrane</keyword>
<dbReference type="Pfam" id="PF13396">
    <property type="entry name" value="PLDc_N"/>
    <property type="match status" value="1"/>
</dbReference>
<name>A0A7D4U427_9MICO</name>
<dbReference type="RefSeq" id="WP_172989526.1">
    <property type="nucleotide sequence ID" value="NZ_CP054038.1"/>
</dbReference>
<organism evidence="8 9">
    <name type="scientific">Microbacterium hominis</name>
    <dbReference type="NCBI Taxonomy" id="162426"/>
    <lineage>
        <taxon>Bacteria</taxon>
        <taxon>Bacillati</taxon>
        <taxon>Actinomycetota</taxon>
        <taxon>Actinomycetes</taxon>
        <taxon>Micrococcales</taxon>
        <taxon>Microbacteriaceae</taxon>
        <taxon>Microbacterium</taxon>
    </lineage>
</organism>
<proteinExistence type="predicted"/>
<feature type="transmembrane region" description="Helical" evidence="6">
    <location>
        <begin position="15"/>
        <end position="35"/>
    </location>
</feature>
<keyword evidence="5 6" id="KW-0472">Membrane</keyword>
<protein>
    <submittedName>
        <fullName evidence="8">PLDc_N domain-containing protein</fullName>
    </submittedName>
</protein>
<gene>
    <name evidence="8" type="ORF">HQM25_06655</name>
</gene>
<dbReference type="AlphaFoldDB" id="A0A7D4U427"/>
<evidence type="ECO:0000256" key="2">
    <source>
        <dbReference type="ARBA" id="ARBA00022475"/>
    </source>
</evidence>
<evidence type="ECO:0000256" key="5">
    <source>
        <dbReference type="ARBA" id="ARBA00023136"/>
    </source>
</evidence>
<keyword evidence="4 6" id="KW-1133">Transmembrane helix</keyword>
<sequence>MADAANPLIPAAYDLVWSGVAVLALALAVLSLVSIARSARALTPVPALGWTLLAIFVPVAGPLAWLVIGRRTGAGASEPAPAAKP</sequence>
<reference evidence="8 9" key="1">
    <citation type="submission" date="2020-05" db="EMBL/GenBank/DDBJ databases">
        <title>Strain PA2F3 complete genome.</title>
        <authorList>
            <person name="Kim Y.-S."/>
            <person name="Kim S.-J."/>
            <person name="Jung H.-k."/>
            <person name="Kim S.-E."/>
            <person name="Kim K.-H."/>
        </authorList>
    </citation>
    <scope>NUCLEOTIDE SEQUENCE [LARGE SCALE GENOMIC DNA]</scope>
    <source>
        <strain evidence="8 9">PA2F3</strain>
    </source>
</reference>
<dbReference type="GO" id="GO:0005886">
    <property type="term" value="C:plasma membrane"/>
    <property type="evidence" value="ECO:0007669"/>
    <property type="project" value="UniProtKB-SubCell"/>
</dbReference>
<dbReference type="EMBL" id="CP054038">
    <property type="protein sequence ID" value="QKJ19085.1"/>
    <property type="molecule type" value="Genomic_DNA"/>
</dbReference>
<dbReference type="InterPro" id="IPR027379">
    <property type="entry name" value="CLS_N"/>
</dbReference>
<evidence type="ECO:0000313" key="9">
    <source>
        <dbReference type="Proteomes" id="UP000502498"/>
    </source>
</evidence>
<evidence type="ECO:0000256" key="6">
    <source>
        <dbReference type="SAM" id="Phobius"/>
    </source>
</evidence>
<feature type="transmembrane region" description="Helical" evidence="6">
    <location>
        <begin position="47"/>
        <end position="68"/>
    </location>
</feature>
<keyword evidence="3 6" id="KW-0812">Transmembrane</keyword>
<evidence type="ECO:0000256" key="1">
    <source>
        <dbReference type="ARBA" id="ARBA00004651"/>
    </source>
</evidence>
<feature type="domain" description="Cardiolipin synthase N-terminal" evidence="7">
    <location>
        <begin position="26"/>
        <end position="70"/>
    </location>
</feature>
<evidence type="ECO:0000259" key="7">
    <source>
        <dbReference type="Pfam" id="PF13396"/>
    </source>
</evidence>
<evidence type="ECO:0000256" key="3">
    <source>
        <dbReference type="ARBA" id="ARBA00022692"/>
    </source>
</evidence>